<comment type="caution">
    <text evidence="5">The sequence shown here is derived from an EMBL/GenBank/DDBJ whole genome shotgun (WGS) entry which is preliminary data.</text>
</comment>
<comment type="similarity">
    <text evidence="2">Belongs to the BshC family.</text>
</comment>
<evidence type="ECO:0000313" key="5">
    <source>
        <dbReference type="EMBL" id="MBC9812793.1"/>
    </source>
</evidence>
<gene>
    <name evidence="2 5" type="primary">bshC</name>
    <name evidence="5" type="ORF">H9Y05_09955</name>
</gene>
<keyword evidence="1 2" id="KW-0436">Ligase</keyword>
<accession>A0A8J6PCS8</accession>
<feature type="domain" description="Bacillithiol biosynthesis BshC N-terminal Rossmann-like" evidence="3">
    <location>
        <begin position="1"/>
        <end position="369"/>
    </location>
</feature>
<evidence type="ECO:0000313" key="6">
    <source>
        <dbReference type="Proteomes" id="UP000652681"/>
    </source>
</evidence>
<dbReference type="HAMAP" id="MF_01867">
    <property type="entry name" value="BshC"/>
    <property type="match status" value="1"/>
</dbReference>
<evidence type="ECO:0000259" key="4">
    <source>
        <dbReference type="Pfam" id="PF24850"/>
    </source>
</evidence>
<name>A0A8J6PCS8_9FLAO</name>
<dbReference type="Proteomes" id="UP000652681">
    <property type="component" value="Unassembled WGS sequence"/>
</dbReference>
<proteinExistence type="inferred from homology"/>
<evidence type="ECO:0000259" key="3">
    <source>
        <dbReference type="Pfam" id="PF10079"/>
    </source>
</evidence>
<sequence length="529" mass="61182">MKISTIHRQQTGFFSQQQLDMSYNQAVYADFLTKPFSPEAFETQIQRKKEVFSSEKRDQLVQVLKKQYAGVETNAAVAANIELLANQNTFTVVTGHQMVAMTGPLYFIYKIAHVIRSAQELKKRYPQYNFVPVFWMASEDHDYDEVKSFHLFNRTITWETAQTGPVGRFEMKDWEPVIEQLTELFKNHPDSELMELLSVFTGNQYTEAFRKLVNHLVGRYGVVIIDGDDAVLKRSFLPYMKKDVQEQFSFNAITQTTDQLIQRGGKQQIVPREINLFYIEKGVRERLVAVGGHVEIAGKGTYLIPEILDWMERAPEEFSPNVSLRPLYQEVILPNLCYVGGAGEINYWLQLKSVFDRADVLFPLLQTRNSMVWIDKNTSEKMEKLHLEPADMFKELHLLNKEYLEANASDEVDFSELDKQMEVLKRVLNETTLSIDPSLEAYAAAESVRMEKQLTQVKDRLYKTVKGKHDKDLKTLQQIKEKLFPGNGLQERYTNFFQLNPTGNYSIVLDAIVENAQPFNADFIILEEE</sequence>
<evidence type="ECO:0000256" key="1">
    <source>
        <dbReference type="ARBA" id="ARBA00022598"/>
    </source>
</evidence>
<organism evidence="5 6">
    <name type="scientific">Taishania pollutisoli</name>
    <dbReference type="NCBI Taxonomy" id="2766479"/>
    <lineage>
        <taxon>Bacteria</taxon>
        <taxon>Pseudomonadati</taxon>
        <taxon>Bacteroidota</taxon>
        <taxon>Flavobacteriia</taxon>
        <taxon>Flavobacteriales</taxon>
        <taxon>Crocinitomicaceae</taxon>
        <taxon>Taishania</taxon>
    </lineage>
</organism>
<dbReference type="Pfam" id="PF24850">
    <property type="entry name" value="CC_BshC"/>
    <property type="match status" value="1"/>
</dbReference>
<dbReference type="EMBL" id="JACVEL010000006">
    <property type="protein sequence ID" value="MBC9812793.1"/>
    <property type="molecule type" value="Genomic_DNA"/>
</dbReference>
<dbReference type="AlphaFoldDB" id="A0A8J6PCS8"/>
<dbReference type="InterPro" id="IPR055399">
    <property type="entry name" value="CC_BshC"/>
</dbReference>
<feature type="domain" description="Bacillithiol biosynthesis BshC C-terminal coiled-coil" evidence="4">
    <location>
        <begin position="373"/>
        <end position="527"/>
    </location>
</feature>
<dbReference type="RefSeq" id="WP_216714193.1">
    <property type="nucleotide sequence ID" value="NZ_JACVEL010000006.1"/>
</dbReference>
<dbReference type="EC" id="6.-.-.-" evidence="2"/>
<dbReference type="InterPro" id="IPR011199">
    <property type="entry name" value="Bacillithiol_biosynth_BshC"/>
</dbReference>
<dbReference type="Pfam" id="PF10079">
    <property type="entry name" value="Rossmann-like_BshC"/>
    <property type="match status" value="1"/>
</dbReference>
<reference evidence="5" key="1">
    <citation type="submission" date="2020-09" db="EMBL/GenBank/DDBJ databases">
        <title>Taishania pollutisoli gen. nov., sp. nov., Isolated from Tetrabromobisphenol A-Contaminated Soil.</title>
        <authorList>
            <person name="Chen Q."/>
        </authorList>
    </citation>
    <scope>NUCLEOTIDE SEQUENCE</scope>
    <source>
        <strain evidence="5">CZZ-1</strain>
    </source>
</reference>
<dbReference type="PIRSF" id="PIRSF012535">
    <property type="entry name" value="UCP012535"/>
    <property type="match status" value="1"/>
</dbReference>
<protein>
    <recommendedName>
        <fullName evidence="2">Putative cysteine ligase BshC</fullName>
        <ecNumber evidence="2">6.-.-.-</ecNumber>
    </recommendedName>
</protein>
<evidence type="ECO:0000256" key="2">
    <source>
        <dbReference type="HAMAP-Rule" id="MF_01867"/>
    </source>
</evidence>
<keyword evidence="6" id="KW-1185">Reference proteome</keyword>
<dbReference type="GO" id="GO:0016874">
    <property type="term" value="F:ligase activity"/>
    <property type="evidence" value="ECO:0007669"/>
    <property type="project" value="UniProtKB-UniRule"/>
</dbReference>
<dbReference type="NCBIfam" id="TIGR03998">
    <property type="entry name" value="thiol_BshC"/>
    <property type="match status" value="1"/>
</dbReference>
<dbReference type="InterPro" id="IPR055398">
    <property type="entry name" value="Rossmann-like_BshC"/>
</dbReference>